<keyword evidence="8" id="KW-0159">Chromosome partition</keyword>
<evidence type="ECO:0000256" key="9">
    <source>
        <dbReference type="ARBA" id="ARBA00022840"/>
    </source>
</evidence>
<dbReference type="GO" id="GO:0005886">
    <property type="term" value="C:plasma membrane"/>
    <property type="evidence" value="ECO:0007669"/>
    <property type="project" value="UniProtKB-SubCell"/>
</dbReference>
<evidence type="ECO:0000256" key="1">
    <source>
        <dbReference type="ARBA" id="ARBA00004651"/>
    </source>
</evidence>
<evidence type="ECO:0000256" key="14">
    <source>
        <dbReference type="PROSITE-ProRule" id="PRU00289"/>
    </source>
</evidence>
<feature type="transmembrane region" description="Helical" evidence="16">
    <location>
        <begin position="109"/>
        <end position="132"/>
    </location>
</feature>
<dbReference type="SMART" id="SM00843">
    <property type="entry name" value="Ftsk_gamma"/>
    <property type="match status" value="1"/>
</dbReference>
<evidence type="ECO:0000256" key="10">
    <source>
        <dbReference type="ARBA" id="ARBA00022989"/>
    </source>
</evidence>
<comment type="similarity">
    <text evidence="2">Belongs to the FtsK/SpoIIIE/SftA family.</text>
</comment>
<dbReference type="Proteomes" id="UP000640333">
    <property type="component" value="Unassembled WGS sequence"/>
</dbReference>
<dbReference type="InterPro" id="IPR002543">
    <property type="entry name" value="FtsK_dom"/>
</dbReference>
<evidence type="ECO:0000313" key="19">
    <source>
        <dbReference type="Proteomes" id="UP000640333"/>
    </source>
</evidence>
<evidence type="ECO:0000256" key="2">
    <source>
        <dbReference type="ARBA" id="ARBA00006474"/>
    </source>
</evidence>
<keyword evidence="12 16" id="KW-0472">Membrane</keyword>
<evidence type="ECO:0000256" key="4">
    <source>
        <dbReference type="ARBA" id="ARBA00022475"/>
    </source>
</evidence>
<dbReference type="GO" id="GO:0003677">
    <property type="term" value="F:DNA binding"/>
    <property type="evidence" value="ECO:0007669"/>
    <property type="project" value="UniProtKB-KW"/>
</dbReference>
<protein>
    <recommendedName>
        <fullName evidence="3">DNA translocase FtsK</fullName>
    </recommendedName>
</protein>
<keyword evidence="6 16" id="KW-0812">Transmembrane</keyword>
<keyword evidence="4" id="KW-1003">Cell membrane</keyword>
<dbReference type="PANTHER" id="PTHR22683">
    <property type="entry name" value="SPORULATION PROTEIN RELATED"/>
    <property type="match status" value="1"/>
</dbReference>
<accession>A0A8J7FFP3</accession>
<feature type="region of interest" description="Disordered" evidence="15">
    <location>
        <begin position="206"/>
        <end position="438"/>
    </location>
</feature>
<evidence type="ECO:0000256" key="15">
    <source>
        <dbReference type="SAM" id="MobiDB-lite"/>
    </source>
</evidence>
<dbReference type="PANTHER" id="PTHR22683:SF41">
    <property type="entry name" value="DNA TRANSLOCASE FTSK"/>
    <property type="match status" value="1"/>
</dbReference>
<dbReference type="Pfam" id="PF13491">
    <property type="entry name" value="FtsK_4TM"/>
    <property type="match status" value="1"/>
</dbReference>
<feature type="compositionally biased region" description="Polar residues" evidence="15">
    <location>
        <begin position="316"/>
        <end position="326"/>
    </location>
</feature>
<dbReference type="Gene3D" id="1.10.10.10">
    <property type="entry name" value="Winged helix-like DNA-binding domain superfamily/Winged helix DNA-binding domain"/>
    <property type="match status" value="1"/>
</dbReference>
<dbReference type="InterPro" id="IPR025199">
    <property type="entry name" value="FtsK_4TM"/>
</dbReference>
<feature type="compositionally biased region" description="Basic and acidic residues" evidence="15">
    <location>
        <begin position="399"/>
        <end position="410"/>
    </location>
</feature>
<evidence type="ECO:0000256" key="12">
    <source>
        <dbReference type="ARBA" id="ARBA00023136"/>
    </source>
</evidence>
<evidence type="ECO:0000259" key="17">
    <source>
        <dbReference type="PROSITE" id="PS50901"/>
    </source>
</evidence>
<dbReference type="InterPro" id="IPR041027">
    <property type="entry name" value="FtsK_alpha"/>
</dbReference>
<feature type="transmembrane region" description="Helical" evidence="16">
    <location>
        <begin position="79"/>
        <end position="97"/>
    </location>
</feature>
<feature type="compositionally biased region" description="Basic and acidic residues" evidence="15">
    <location>
        <begin position="303"/>
        <end position="314"/>
    </location>
</feature>
<feature type="compositionally biased region" description="Basic and acidic residues" evidence="15">
    <location>
        <begin position="346"/>
        <end position="356"/>
    </location>
</feature>
<reference evidence="18" key="1">
    <citation type="submission" date="2020-10" db="EMBL/GenBank/DDBJ databases">
        <title>Bacterium isolated from coastal waters sediment.</title>
        <authorList>
            <person name="Chen R.-J."/>
            <person name="Lu D.-C."/>
            <person name="Zhu K.-L."/>
            <person name="Du Z.-J."/>
        </authorList>
    </citation>
    <scope>NUCLEOTIDE SEQUENCE</scope>
    <source>
        <strain evidence="18">N1Y112</strain>
    </source>
</reference>
<dbReference type="InterPro" id="IPR018541">
    <property type="entry name" value="Ftsk_gamma"/>
</dbReference>
<proteinExistence type="inferred from homology"/>
<keyword evidence="19" id="KW-1185">Reference proteome</keyword>
<dbReference type="Pfam" id="PF09397">
    <property type="entry name" value="FtsK_gamma"/>
    <property type="match status" value="1"/>
</dbReference>
<evidence type="ECO:0000256" key="8">
    <source>
        <dbReference type="ARBA" id="ARBA00022829"/>
    </source>
</evidence>
<organism evidence="18 19">
    <name type="scientific">Pontibacterium sinense</name>
    <dbReference type="NCBI Taxonomy" id="2781979"/>
    <lineage>
        <taxon>Bacteria</taxon>
        <taxon>Pseudomonadati</taxon>
        <taxon>Pseudomonadota</taxon>
        <taxon>Gammaproteobacteria</taxon>
        <taxon>Oceanospirillales</taxon>
        <taxon>Oceanospirillaceae</taxon>
        <taxon>Pontibacterium</taxon>
    </lineage>
</organism>
<evidence type="ECO:0000256" key="13">
    <source>
        <dbReference type="ARBA" id="ARBA00023306"/>
    </source>
</evidence>
<evidence type="ECO:0000256" key="6">
    <source>
        <dbReference type="ARBA" id="ARBA00022692"/>
    </source>
</evidence>
<dbReference type="GO" id="GO:0051301">
    <property type="term" value="P:cell division"/>
    <property type="evidence" value="ECO:0007669"/>
    <property type="project" value="UniProtKB-KW"/>
</dbReference>
<comment type="caution">
    <text evidence="18">The sequence shown here is derived from an EMBL/GenBank/DDBJ whole genome shotgun (WGS) entry which is preliminary data.</text>
</comment>
<keyword evidence="7 14" id="KW-0547">Nucleotide-binding</keyword>
<feature type="domain" description="FtsK" evidence="17">
    <location>
        <begin position="562"/>
        <end position="778"/>
    </location>
</feature>
<dbReference type="CDD" id="cd01127">
    <property type="entry name" value="TrwB_TraG_TraD_VirD4"/>
    <property type="match status" value="1"/>
</dbReference>
<dbReference type="PROSITE" id="PS50901">
    <property type="entry name" value="FTSK"/>
    <property type="match status" value="1"/>
</dbReference>
<dbReference type="InterPro" id="IPR036390">
    <property type="entry name" value="WH_DNA-bd_sf"/>
</dbReference>
<dbReference type="GO" id="GO:0005524">
    <property type="term" value="F:ATP binding"/>
    <property type="evidence" value="ECO:0007669"/>
    <property type="project" value="UniProtKB-UniRule"/>
</dbReference>
<dbReference type="FunFam" id="3.40.50.300:FF:000209">
    <property type="entry name" value="Cell division protein FtsK"/>
    <property type="match status" value="1"/>
</dbReference>
<keyword evidence="13" id="KW-0131">Cell cycle</keyword>
<dbReference type="GO" id="GO:0007059">
    <property type="term" value="P:chromosome segregation"/>
    <property type="evidence" value="ECO:0007669"/>
    <property type="project" value="UniProtKB-KW"/>
</dbReference>
<feature type="compositionally biased region" description="Basic and acidic residues" evidence="15">
    <location>
        <begin position="206"/>
        <end position="233"/>
    </location>
</feature>
<evidence type="ECO:0000256" key="5">
    <source>
        <dbReference type="ARBA" id="ARBA00022618"/>
    </source>
</evidence>
<keyword evidence="11" id="KW-0238">DNA-binding</keyword>
<name>A0A8J7FFP3_9GAMM</name>
<evidence type="ECO:0000256" key="11">
    <source>
        <dbReference type="ARBA" id="ARBA00023125"/>
    </source>
</evidence>
<dbReference type="RefSeq" id="WP_193954509.1">
    <property type="nucleotide sequence ID" value="NZ_JADEYS010000018.1"/>
</dbReference>
<feature type="compositionally biased region" description="Polar residues" evidence="15">
    <location>
        <begin position="367"/>
        <end position="379"/>
    </location>
</feature>
<comment type="subcellular location">
    <subcellularLocation>
        <location evidence="1">Cell membrane</location>
        <topology evidence="1">Multi-pass membrane protein</topology>
    </subcellularLocation>
</comment>
<dbReference type="InterPro" id="IPR027417">
    <property type="entry name" value="P-loop_NTPase"/>
</dbReference>
<feature type="transmembrane region" description="Helical" evidence="16">
    <location>
        <begin position="24"/>
        <end position="42"/>
    </location>
</feature>
<dbReference type="AlphaFoldDB" id="A0A8J7FFP3"/>
<dbReference type="SUPFAM" id="SSF46785">
    <property type="entry name" value="Winged helix' DNA-binding domain"/>
    <property type="match status" value="1"/>
</dbReference>
<feature type="binding site" evidence="14">
    <location>
        <begin position="579"/>
        <end position="586"/>
    </location>
    <ligand>
        <name>ATP</name>
        <dbReference type="ChEBI" id="CHEBI:30616"/>
    </ligand>
</feature>
<keyword evidence="9 14" id="KW-0067">ATP-binding</keyword>
<evidence type="ECO:0000256" key="3">
    <source>
        <dbReference type="ARBA" id="ARBA00020887"/>
    </source>
</evidence>
<gene>
    <name evidence="18" type="ORF">IOQ59_16255</name>
</gene>
<keyword evidence="10 16" id="KW-1133">Transmembrane helix</keyword>
<evidence type="ECO:0000256" key="16">
    <source>
        <dbReference type="SAM" id="Phobius"/>
    </source>
</evidence>
<dbReference type="EMBL" id="JADEYS010000018">
    <property type="protein sequence ID" value="MBE9398814.1"/>
    <property type="molecule type" value="Genomic_DNA"/>
</dbReference>
<dbReference type="SUPFAM" id="SSF52540">
    <property type="entry name" value="P-loop containing nucleoside triphosphate hydrolases"/>
    <property type="match status" value="1"/>
</dbReference>
<dbReference type="Pfam" id="PF17854">
    <property type="entry name" value="FtsK_alpha"/>
    <property type="match status" value="1"/>
</dbReference>
<dbReference type="InterPro" id="IPR050206">
    <property type="entry name" value="FtsK/SpoIIIE/SftA"/>
</dbReference>
<sequence>MNLTDKDQLLEFPSLLARVFKESGLIIIIGVNLFLFLALLGYDPRDPGWSHLGYQPDVRNYTGQVGAWLADFTLSGVGIAAYLIPLLIVLPAVRFLLRRDVGLMDSVPYFILRSIGGLLVLAGAAALASTHFDNQTMQLPFSAGGLLGEALSDQFVSLFSVVGSSVLLFTLLLFGSTLFIEASWGSLLELIGKGVVTGVEKIKERSAAALPQRHDDSEYEEDQHRDDVSDESLRSVATLRPEPTIDTDTLRSTQHADSHDNPSHSGAALYPEHNEFNDPLLGQSRSPSLVPDSVAEPAVLRPEPQREPATDVRQEPQFNEPMTKTYSTDDEVPFEPSPAPGAEFVEASKHCDHEPTSSDYEEAPEASYNSVPENSSDSGLLNPVSPDEPKGLRIVPLSETHKPMQDKDLGLEPEQGSKRPTRPKMRIPSLDNLDPPVLNQSAGYSPEQLEMMSRLLESKLKDFNVIAEVVEVNPGPVITRFEIQPAPGVKASKITNLAKDLARSMAVSSVRVVEVIAGKSVIGVEIPNEERQTVSLSEVLNSKPYLEAPSKLTLGLGNDIGGNPVVANLAKMPHLLVAGTTGSGKSVGVNAMLLSLLYKATPDEVRLMLVDPKMLELSIYDGIPHLLTPVITDMKDAAAGLRWCVGEMEERYRLMAKMGVRNIAGFNDKIEKARKEGNPLKDPLWNPEEYGMPADSPPPELKTLPYIVVVIDEFADMMMIVGKKVEELIARIAQKARAAGIHLILATQRPSVDVITGLIKANIPTRIAFQVSSKIDSRTILDQGGAENLLGWGDMLYLPAGTSIPNRVHGAFVSDDEVHRAVEAWKKIGSPVFVEEILNAESTDSVITGSGGLFDDEQDPLYDEAVAFVTQTRKASISSVQRKLKIGYNRSARMVEAMEAAGVVSTAGSNGQREVLAPPPVKD</sequence>
<keyword evidence="5" id="KW-0132">Cell division</keyword>
<dbReference type="Gene3D" id="3.40.50.300">
    <property type="entry name" value="P-loop containing nucleotide triphosphate hydrolases"/>
    <property type="match status" value="1"/>
</dbReference>
<evidence type="ECO:0000313" key="18">
    <source>
        <dbReference type="EMBL" id="MBE9398814.1"/>
    </source>
</evidence>
<dbReference type="InterPro" id="IPR036388">
    <property type="entry name" value="WH-like_DNA-bd_sf"/>
</dbReference>
<dbReference type="Gene3D" id="3.30.980.40">
    <property type="match status" value="1"/>
</dbReference>
<dbReference type="Pfam" id="PF01580">
    <property type="entry name" value="FtsK_SpoIIIE"/>
    <property type="match status" value="1"/>
</dbReference>
<evidence type="ECO:0000256" key="7">
    <source>
        <dbReference type="ARBA" id="ARBA00022741"/>
    </source>
</evidence>